<evidence type="ECO:0000313" key="1">
    <source>
        <dbReference type="EMBL" id="PHV71653.1"/>
    </source>
</evidence>
<gene>
    <name evidence="1" type="primary">hemZ</name>
    <name evidence="1" type="ORF">CS063_03560</name>
</gene>
<dbReference type="EMBL" id="PEDL01000002">
    <property type="protein sequence ID" value="PHV71653.1"/>
    <property type="molecule type" value="Genomic_DNA"/>
</dbReference>
<reference evidence="1" key="1">
    <citation type="submission" date="2017-10" db="EMBL/GenBank/DDBJ databases">
        <title>Genome sequence of cellulolytic Lachnospiraceae bacterium XHS1971 isolated from hotspring sediment.</title>
        <authorList>
            <person name="Vasudevan G."/>
            <person name="Joshi A.J."/>
            <person name="Hivarkar S."/>
            <person name="Lanjekar V.B."/>
            <person name="Dhakephalkar P.K."/>
            <person name="Dagar S."/>
        </authorList>
    </citation>
    <scope>NUCLEOTIDE SEQUENCE</scope>
    <source>
        <strain evidence="1">XHS1971</strain>
    </source>
</reference>
<name>A0AC61DFM7_9FIRM</name>
<dbReference type="Proteomes" id="UP000224460">
    <property type="component" value="Unassembled WGS sequence"/>
</dbReference>
<keyword evidence="2" id="KW-1185">Reference proteome</keyword>
<organism evidence="1 2">
    <name type="scientific">Sporanaerobium hydrogeniformans</name>
    <dbReference type="NCBI Taxonomy" id="3072179"/>
    <lineage>
        <taxon>Bacteria</taxon>
        <taxon>Bacillati</taxon>
        <taxon>Bacillota</taxon>
        <taxon>Clostridia</taxon>
        <taxon>Lachnospirales</taxon>
        <taxon>Lachnospiraceae</taxon>
        <taxon>Sporanaerobium</taxon>
    </lineage>
</organism>
<evidence type="ECO:0000313" key="2">
    <source>
        <dbReference type="Proteomes" id="UP000224460"/>
    </source>
</evidence>
<protein>
    <submittedName>
        <fullName evidence="1">Coproporphyrinogen dehydrogenase HemZ</fullName>
    </submittedName>
</protein>
<sequence>MIHLKCIDHSISYELQNIINLYEPYVKEEYKLEAIYTPCKVIGRLYKEDTCLISKEHVFIETGKTDGDHKNTKQALKKAIYDVLVDLTGKQMPWGILTGIRPTKIAHEYIHEGRSDQNIRRLFEAEYYLNPAKAKLLVEVARHEVAILESNQKDEMSLYIGIPFCPTRCVYCSFTAFSLEKKGGLVDRYLEALCKEIDFVAEAKKTNRIRSLYIGGGTPTSLTASQLQKLLSHIANRLNLSELEEYTIEAGRPDTITKEKLKIMKLYGVNRISINPQTMNQKTLDIIGRKHSVEAIKQVFAEARALGHNTINMDMIIGLPGEGIEEVKHTLEELKKLDPENITIHTMAIKRASRLREEQEDYVLTSTETIEKMLNLCEKEMYHIGLRPYYMYRQKNMLGNFENVGYAKPGTECIYNIEIMEEKQSIIALGAGAISKLVYQKGERLDRVPNVKNLEDYIERIDEMIERKREGFMRFCDKE</sequence>
<accession>A0AC61DFM7</accession>
<comment type="caution">
    <text evidence="1">The sequence shown here is derived from an EMBL/GenBank/DDBJ whole genome shotgun (WGS) entry which is preliminary data.</text>
</comment>
<proteinExistence type="predicted"/>